<name>A0AAV2WJ36_MYCNE</name>
<dbReference type="InterPro" id="IPR011576">
    <property type="entry name" value="Pyridox_Oxase_N"/>
</dbReference>
<gene>
    <name evidence="3" type="ORF">BN1047_02111</name>
</gene>
<feature type="domain" description="Pyridoxamine 5'-phosphate oxidase N-terminal" evidence="2">
    <location>
        <begin position="10"/>
        <end position="104"/>
    </location>
</feature>
<dbReference type="Pfam" id="PF01243">
    <property type="entry name" value="PNPOx_N"/>
    <property type="match status" value="1"/>
</dbReference>
<evidence type="ECO:0000256" key="1">
    <source>
        <dbReference type="ARBA" id="ARBA00023002"/>
    </source>
</evidence>
<accession>A0AAV2WJ36</accession>
<dbReference type="Proteomes" id="UP000028864">
    <property type="component" value="Unassembled WGS sequence"/>
</dbReference>
<dbReference type="InterPro" id="IPR012349">
    <property type="entry name" value="Split_barrel_FMN-bd"/>
</dbReference>
<reference evidence="3" key="2">
    <citation type="submission" date="2015-09" db="EMBL/GenBank/DDBJ databases">
        <title>Draft genome sequence of Mycobacterium neoaurum DSM 44074.</title>
        <authorList>
            <person name="Croce O."/>
            <person name="Robert C."/>
            <person name="Raoult D."/>
            <person name="Drancourt M."/>
        </authorList>
    </citation>
    <scope>NUCLEOTIDE SEQUENCE</scope>
    <source>
        <strain evidence="3">DSM 44074</strain>
    </source>
</reference>
<dbReference type="GO" id="GO:0005829">
    <property type="term" value="C:cytosol"/>
    <property type="evidence" value="ECO:0007669"/>
    <property type="project" value="TreeGrafter"/>
</dbReference>
<reference evidence="3" key="1">
    <citation type="submission" date="2014-05" db="EMBL/GenBank/DDBJ databases">
        <authorList>
            <person name="Urmite Genomes"/>
        </authorList>
    </citation>
    <scope>NUCLEOTIDE SEQUENCE</scope>
    <source>
        <strain evidence="3">DSM 44074</strain>
    </source>
</reference>
<dbReference type="NCBIfam" id="TIGR03666">
    <property type="entry name" value="Rv2061_F420"/>
    <property type="match status" value="1"/>
</dbReference>
<dbReference type="InterPro" id="IPR052019">
    <property type="entry name" value="F420H2_bilvrd_red/Heme_oxyg"/>
</dbReference>
<dbReference type="RefSeq" id="WP_036470082.1">
    <property type="nucleotide sequence ID" value="NZ_LK021338.1"/>
</dbReference>
<evidence type="ECO:0000313" key="4">
    <source>
        <dbReference type="Proteomes" id="UP000028864"/>
    </source>
</evidence>
<sequence>MPETDTDLTTLSRSRYAMLRTYRRDGTPVDTPMWFTLSGRTMLLRTKIGPKTRRLQAHSDVEVAICDHRGERVGTFRPGRARLLTGEAAERANTALHRRYGWQYNILPMVRIPGVTSVHRDLPLREKLCRATHRTLWPDSAMVAIEL</sequence>
<proteinExistence type="predicted"/>
<evidence type="ECO:0000313" key="3">
    <source>
        <dbReference type="EMBL" id="CDQ44235.1"/>
    </source>
</evidence>
<protein>
    <submittedName>
        <fullName evidence="3">Pyridoxamine 5'-phosphate oxidase</fullName>
    </submittedName>
</protein>
<dbReference type="AlphaFoldDB" id="A0AAV2WJ36"/>
<organism evidence="3 4">
    <name type="scientific">Mycolicibacterium neoaurum</name>
    <name type="common">Mycobacterium neoaurum</name>
    <dbReference type="NCBI Taxonomy" id="1795"/>
    <lineage>
        <taxon>Bacteria</taxon>
        <taxon>Bacillati</taxon>
        <taxon>Actinomycetota</taxon>
        <taxon>Actinomycetes</taxon>
        <taxon>Mycobacteriales</taxon>
        <taxon>Mycobacteriaceae</taxon>
        <taxon>Mycolicibacterium</taxon>
    </lineage>
</organism>
<dbReference type="Gene3D" id="2.30.110.10">
    <property type="entry name" value="Electron Transport, Fmn-binding Protein, Chain A"/>
    <property type="match status" value="1"/>
</dbReference>
<dbReference type="GO" id="GO:0070967">
    <property type="term" value="F:coenzyme F420 binding"/>
    <property type="evidence" value="ECO:0007669"/>
    <property type="project" value="TreeGrafter"/>
</dbReference>
<dbReference type="InterPro" id="IPR019965">
    <property type="entry name" value="PPOX_F420-dep_Rv2061_put"/>
</dbReference>
<dbReference type="PANTHER" id="PTHR35176:SF11">
    <property type="entry name" value="PYRIDOXAMINE 5'-PHOSPHATE OXIDASE FAMILY PROTEIN"/>
    <property type="match status" value="1"/>
</dbReference>
<dbReference type="PANTHER" id="PTHR35176">
    <property type="entry name" value="HEME OXYGENASE HI_0854-RELATED"/>
    <property type="match status" value="1"/>
</dbReference>
<dbReference type="GO" id="GO:0016627">
    <property type="term" value="F:oxidoreductase activity, acting on the CH-CH group of donors"/>
    <property type="evidence" value="ECO:0007669"/>
    <property type="project" value="TreeGrafter"/>
</dbReference>
<dbReference type="SUPFAM" id="SSF50475">
    <property type="entry name" value="FMN-binding split barrel"/>
    <property type="match status" value="1"/>
</dbReference>
<dbReference type="EMBL" id="LK021338">
    <property type="protein sequence ID" value="CDQ44235.1"/>
    <property type="molecule type" value="Genomic_DNA"/>
</dbReference>
<evidence type="ECO:0000259" key="2">
    <source>
        <dbReference type="Pfam" id="PF01243"/>
    </source>
</evidence>
<keyword evidence="1" id="KW-0560">Oxidoreductase</keyword>